<dbReference type="Proteomes" id="UP001558632">
    <property type="component" value="Unassembled WGS sequence"/>
</dbReference>
<accession>A0ABR3KJ38</accession>
<evidence type="ECO:0000313" key="1">
    <source>
        <dbReference type="EMBL" id="KAL1237310.1"/>
    </source>
</evidence>
<sequence>MIILQIPNECHRKLKNQIQSNAEITTRFKVTISIAETKATTATLKAFFCFAQCSKRNSSTESTHCQNKLDKPMKKFPMSIQANFLDLNLQLLAGIYERHLPTHIWPAAWNMNDS</sequence>
<evidence type="ECO:0000313" key="2">
    <source>
        <dbReference type="Proteomes" id="UP001558632"/>
    </source>
</evidence>
<keyword evidence="2" id="KW-1185">Reference proteome</keyword>
<dbReference type="EMBL" id="JBEUSY010000354">
    <property type="protein sequence ID" value="KAL1237310.1"/>
    <property type="molecule type" value="Genomic_DNA"/>
</dbReference>
<gene>
    <name evidence="1" type="ORF">TSPI_05863</name>
</gene>
<name>A0ABR3KJ38_TRISP</name>
<proteinExistence type="predicted"/>
<organism evidence="1 2">
    <name type="scientific">Trichinella spiralis</name>
    <name type="common">Trichina worm</name>
    <dbReference type="NCBI Taxonomy" id="6334"/>
    <lineage>
        <taxon>Eukaryota</taxon>
        <taxon>Metazoa</taxon>
        <taxon>Ecdysozoa</taxon>
        <taxon>Nematoda</taxon>
        <taxon>Enoplea</taxon>
        <taxon>Dorylaimia</taxon>
        <taxon>Trichinellida</taxon>
        <taxon>Trichinellidae</taxon>
        <taxon>Trichinella</taxon>
    </lineage>
</organism>
<reference evidence="1 2" key="1">
    <citation type="submission" date="2024-07" db="EMBL/GenBank/DDBJ databases">
        <title>Enhanced genomic and transcriptomic resources for Trichinella pseudospiralis and T. spiralis underpin the discovery of pronounced molecular differences between stages and species.</title>
        <authorList>
            <person name="Pasi K.K."/>
            <person name="La Rosa G."/>
            <person name="Gomez-Morales M.A."/>
            <person name="Tosini F."/>
            <person name="Sumanam S."/>
            <person name="Young N.D."/>
            <person name="Chang B.C."/>
            <person name="Robin G.B."/>
        </authorList>
    </citation>
    <scope>NUCLEOTIDE SEQUENCE [LARGE SCALE GENOMIC DNA]</scope>
    <source>
        <strain evidence="1">ISS534</strain>
    </source>
</reference>
<protein>
    <submittedName>
        <fullName evidence="1">Pre-mRNA-splicing factor</fullName>
    </submittedName>
</protein>
<comment type="caution">
    <text evidence="1">The sequence shown here is derived from an EMBL/GenBank/DDBJ whole genome shotgun (WGS) entry which is preliminary data.</text>
</comment>